<dbReference type="InterPro" id="IPR029063">
    <property type="entry name" value="SAM-dependent_MTases_sf"/>
</dbReference>
<dbReference type="STRING" id="83449.BON30_12395"/>
<keyword evidence="1 5" id="KW-0489">Methyltransferase</keyword>
<evidence type="ECO:0000313" key="5">
    <source>
        <dbReference type="EMBL" id="OJH39884.1"/>
    </source>
</evidence>
<organism evidence="5 6">
    <name type="scientific">Cystobacter ferrugineus</name>
    <dbReference type="NCBI Taxonomy" id="83449"/>
    <lineage>
        <taxon>Bacteria</taxon>
        <taxon>Pseudomonadati</taxon>
        <taxon>Myxococcota</taxon>
        <taxon>Myxococcia</taxon>
        <taxon>Myxococcales</taxon>
        <taxon>Cystobacterineae</taxon>
        <taxon>Archangiaceae</taxon>
        <taxon>Cystobacter</taxon>
    </lineage>
</organism>
<evidence type="ECO:0000256" key="2">
    <source>
        <dbReference type="ARBA" id="ARBA00022679"/>
    </source>
</evidence>
<dbReference type="PANTHER" id="PTHR13610:SF9">
    <property type="entry name" value="FI06469P"/>
    <property type="match status" value="1"/>
</dbReference>
<keyword evidence="3" id="KW-0949">S-adenosyl-L-methionine</keyword>
<accession>A0A1L9BC96</accession>
<dbReference type="InterPro" id="IPR026170">
    <property type="entry name" value="FAM173A/B"/>
</dbReference>
<dbReference type="GO" id="GO:0032259">
    <property type="term" value="P:methylation"/>
    <property type="evidence" value="ECO:0007669"/>
    <property type="project" value="UniProtKB-KW"/>
</dbReference>
<dbReference type="PANTHER" id="PTHR13610">
    <property type="entry name" value="METHYLTRANSFERASE DOMAIN-CONTAINING PROTEIN"/>
    <property type="match status" value="1"/>
</dbReference>
<evidence type="ECO:0000313" key="6">
    <source>
        <dbReference type="Proteomes" id="UP000182229"/>
    </source>
</evidence>
<keyword evidence="2 5" id="KW-0808">Transferase</keyword>
<dbReference type="Proteomes" id="UP000182229">
    <property type="component" value="Unassembled WGS sequence"/>
</dbReference>
<dbReference type="SUPFAM" id="SSF53335">
    <property type="entry name" value="S-adenosyl-L-methionine-dependent methyltransferases"/>
    <property type="match status" value="1"/>
</dbReference>
<dbReference type="OrthoDB" id="5510758at2"/>
<reference evidence="6" key="1">
    <citation type="submission" date="2016-11" db="EMBL/GenBank/DDBJ databases">
        <authorList>
            <person name="Shukria A."/>
            <person name="Stevens D.C."/>
        </authorList>
    </citation>
    <scope>NUCLEOTIDE SEQUENCE [LARGE SCALE GENOMIC DNA]</scope>
    <source>
        <strain evidence="6">Cbfe23</strain>
    </source>
</reference>
<name>A0A1L9BC96_9BACT</name>
<evidence type="ECO:0000259" key="4">
    <source>
        <dbReference type="Pfam" id="PF13649"/>
    </source>
</evidence>
<dbReference type="CDD" id="cd02440">
    <property type="entry name" value="AdoMet_MTases"/>
    <property type="match status" value="1"/>
</dbReference>
<evidence type="ECO:0000256" key="3">
    <source>
        <dbReference type="ARBA" id="ARBA00022691"/>
    </source>
</evidence>
<keyword evidence="6" id="KW-1185">Reference proteome</keyword>
<protein>
    <submittedName>
        <fullName evidence="5">SAM-dependent methyltransferase</fullName>
    </submittedName>
</protein>
<dbReference type="GO" id="GO:0016279">
    <property type="term" value="F:protein-lysine N-methyltransferase activity"/>
    <property type="evidence" value="ECO:0007669"/>
    <property type="project" value="InterPro"/>
</dbReference>
<comment type="caution">
    <text evidence="5">The sequence shown here is derived from an EMBL/GenBank/DDBJ whole genome shotgun (WGS) entry which is preliminary data.</text>
</comment>
<dbReference type="Gene3D" id="3.40.50.150">
    <property type="entry name" value="Vaccinia Virus protein VP39"/>
    <property type="match status" value="1"/>
</dbReference>
<dbReference type="AlphaFoldDB" id="A0A1L9BC96"/>
<dbReference type="EMBL" id="MPIN01000003">
    <property type="protein sequence ID" value="OJH39884.1"/>
    <property type="molecule type" value="Genomic_DNA"/>
</dbReference>
<feature type="domain" description="Methyltransferase" evidence="4">
    <location>
        <begin position="55"/>
        <end position="143"/>
    </location>
</feature>
<sequence length="189" mass="20915">MGTLLYLLLLALLLGAMLSIVVYSLRIGITPMPTTGKVRRQMLSLLSASQEGTLLELGSGWGNLAFALADHCPRASVVAYEWSPLPYAFSRLRLRLAPRPNLRMVRGDFFQASFTGATAVVCYVHREAMRRLATKLREELAPGALIISNTFALRGWTPSRTLVVQDLYRTRVYLYEVPARTEPGDSGGI</sequence>
<gene>
    <name evidence="5" type="ORF">BON30_12395</name>
</gene>
<evidence type="ECO:0000256" key="1">
    <source>
        <dbReference type="ARBA" id="ARBA00022603"/>
    </source>
</evidence>
<reference evidence="5 6" key="2">
    <citation type="submission" date="2016-12" db="EMBL/GenBank/DDBJ databases">
        <title>Draft Genome Sequence of Cystobacter ferrugineus Strain Cbfe23.</title>
        <authorList>
            <person name="Akbar S."/>
            <person name="Dowd S.E."/>
            <person name="Stevens D.C."/>
        </authorList>
    </citation>
    <scope>NUCLEOTIDE SEQUENCE [LARGE SCALE GENOMIC DNA]</scope>
    <source>
        <strain evidence="5 6">Cbfe23</strain>
    </source>
</reference>
<dbReference type="InterPro" id="IPR041698">
    <property type="entry name" value="Methyltransf_25"/>
</dbReference>
<dbReference type="RefSeq" id="WP_071898514.1">
    <property type="nucleotide sequence ID" value="NZ_MPIN01000003.1"/>
</dbReference>
<dbReference type="Pfam" id="PF13649">
    <property type="entry name" value="Methyltransf_25"/>
    <property type="match status" value="1"/>
</dbReference>
<proteinExistence type="predicted"/>